<sequence length="420" mass="47739">MPSKRSVRISFPKTGDDSDDDAGEIVAPGKQCLPMASLPGNFSGEPENGEEYLAMMHKQSKSLPWITTAPNPYKATHFAAEHEETTQSVQDTASTASSRKRHGALPSESWQLSFDEHFRNYRNYIQEQKPTMPRVSLEGIPHPSNQWYINGVKRKRIHKSKISEYPEIMAALQQQRGLVQDEQQVEDDLVEMPVANEEEMMNEEEEMLNEEEAMNDEDEWAEDDEAEFANAYEEEEIEDNDAQAEINEDDDATEIDDGRYFLEPEQPKHLPREPVLPLLAAFSQWRLHRTLSHINGWISDALDILSAEIVPLDSYAPTPRTTSPVPLSPLYARWIFSCLLFLDPHLSADETSDLRQLAKTCIKLVIWQVATGRIAANGTAVDEAQDEMRRSAWMIHRAIAGGWAQRDLVQDAEDMFAQIE</sequence>
<feature type="region of interest" description="Disordered" evidence="2">
    <location>
        <begin position="81"/>
        <end position="106"/>
    </location>
</feature>
<dbReference type="EMBL" id="BLZA01000019">
    <property type="protein sequence ID" value="GHJ86939.1"/>
    <property type="molecule type" value="Genomic_DNA"/>
</dbReference>
<dbReference type="PANTHER" id="PTHR12794">
    <property type="entry name" value="GEMIN2"/>
    <property type="match status" value="1"/>
</dbReference>
<evidence type="ECO:0000313" key="3">
    <source>
        <dbReference type="EMBL" id="GHJ86939.1"/>
    </source>
</evidence>
<dbReference type="AlphaFoldDB" id="A0A8H3TTU6"/>
<feature type="region of interest" description="Disordered" evidence="2">
    <location>
        <begin position="1"/>
        <end position="26"/>
    </location>
</feature>
<dbReference type="InterPro" id="IPR035426">
    <property type="entry name" value="Gemin2/Brr1"/>
</dbReference>
<dbReference type="OrthoDB" id="428895at2759"/>
<comment type="caution">
    <text evidence="3">The sequence shown here is derived from an EMBL/GenBank/DDBJ whole genome shotgun (WGS) entry which is preliminary data.</text>
</comment>
<gene>
    <name evidence="3" type="ORF">NliqN6_3341</name>
</gene>
<dbReference type="PANTHER" id="PTHR12794:SF0">
    <property type="entry name" value="GEM-ASSOCIATED PROTEIN 2"/>
    <property type="match status" value="1"/>
</dbReference>
<name>A0A8H3TTU6_9TREE</name>
<dbReference type="Pfam" id="PF04938">
    <property type="entry name" value="SIP1"/>
    <property type="match status" value="1"/>
</dbReference>
<comment type="similarity">
    <text evidence="1">Belongs to the gemin-2 family.</text>
</comment>
<evidence type="ECO:0000313" key="4">
    <source>
        <dbReference type="Proteomes" id="UP000620104"/>
    </source>
</evidence>
<dbReference type="Gene3D" id="1.20.58.1070">
    <property type="match status" value="1"/>
</dbReference>
<feature type="compositionally biased region" description="Polar residues" evidence="2">
    <location>
        <begin position="86"/>
        <end position="97"/>
    </location>
</feature>
<dbReference type="GO" id="GO:0000387">
    <property type="term" value="P:spliceosomal snRNP assembly"/>
    <property type="evidence" value="ECO:0007669"/>
    <property type="project" value="InterPro"/>
</dbReference>
<dbReference type="GO" id="GO:0005634">
    <property type="term" value="C:nucleus"/>
    <property type="evidence" value="ECO:0007669"/>
    <property type="project" value="TreeGrafter"/>
</dbReference>
<evidence type="ECO:0000256" key="2">
    <source>
        <dbReference type="SAM" id="MobiDB-lite"/>
    </source>
</evidence>
<keyword evidence="4" id="KW-1185">Reference proteome</keyword>
<dbReference type="GO" id="GO:0032797">
    <property type="term" value="C:SMN complex"/>
    <property type="evidence" value="ECO:0007669"/>
    <property type="project" value="TreeGrafter"/>
</dbReference>
<reference evidence="3" key="1">
    <citation type="submission" date="2020-07" db="EMBL/GenBank/DDBJ databases">
        <title>Draft Genome Sequence of a Deep-Sea Yeast, Naganishia (Cryptococcus) liquefaciens strain N6.</title>
        <authorList>
            <person name="Han Y.W."/>
            <person name="Kajitani R."/>
            <person name="Morimoto H."/>
            <person name="Parhat M."/>
            <person name="Tsubouchi H."/>
            <person name="Bakenova O."/>
            <person name="Ogata M."/>
            <person name="Argunhan B."/>
            <person name="Aoki R."/>
            <person name="Kajiwara S."/>
            <person name="Itoh T."/>
            <person name="Iwasaki H."/>
        </authorList>
    </citation>
    <scope>NUCLEOTIDE SEQUENCE</scope>
    <source>
        <strain evidence="3">N6</strain>
    </source>
</reference>
<organism evidence="3 4">
    <name type="scientific">Naganishia liquefaciens</name>
    <dbReference type="NCBI Taxonomy" id="104408"/>
    <lineage>
        <taxon>Eukaryota</taxon>
        <taxon>Fungi</taxon>
        <taxon>Dikarya</taxon>
        <taxon>Basidiomycota</taxon>
        <taxon>Agaricomycotina</taxon>
        <taxon>Tremellomycetes</taxon>
        <taxon>Filobasidiales</taxon>
        <taxon>Filobasidiaceae</taxon>
        <taxon>Naganishia</taxon>
    </lineage>
</organism>
<proteinExistence type="inferred from homology"/>
<accession>A0A8H3TTU6</accession>
<protein>
    <submittedName>
        <fullName evidence="3">Uncharacterized protein</fullName>
    </submittedName>
</protein>
<dbReference type="Proteomes" id="UP000620104">
    <property type="component" value="Unassembled WGS sequence"/>
</dbReference>
<evidence type="ECO:0000256" key="1">
    <source>
        <dbReference type="ARBA" id="ARBA00025758"/>
    </source>
</evidence>